<name>A0A518K592_9BACT</name>
<dbReference type="EMBL" id="CP036349">
    <property type="protein sequence ID" value="QDV72954.1"/>
    <property type="molecule type" value="Genomic_DNA"/>
</dbReference>
<gene>
    <name evidence="9" type="primary">trmL</name>
    <name evidence="9" type="ORF">Spa11_11410</name>
</gene>
<dbReference type="KEGG" id="bmei:Spa11_11410"/>
<evidence type="ECO:0000256" key="1">
    <source>
        <dbReference type="ARBA" id="ARBA00022490"/>
    </source>
</evidence>
<evidence type="ECO:0000256" key="6">
    <source>
        <dbReference type="HAMAP-Rule" id="MF_01885"/>
    </source>
</evidence>
<protein>
    <recommendedName>
        <fullName evidence="6">Putative tRNA (cytidine(34)-2'-O)-methyltransferase</fullName>
        <ecNumber evidence="6">2.1.1.207</ecNumber>
    </recommendedName>
    <alternativeName>
        <fullName evidence="6">tRNA (cytidine/uridine-2'-O-)-methyltransferase</fullName>
    </alternativeName>
</protein>
<accession>A0A518K592</accession>
<comment type="function">
    <text evidence="6">Could methylate the ribose at the nucleotide 34 wobble position in tRNA.</text>
</comment>
<organism evidence="9 10">
    <name type="scientific">Botrimarina mediterranea</name>
    <dbReference type="NCBI Taxonomy" id="2528022"/>
    <lineage>
        <taxon>Bacteria</taxon>
        <taxon>Pseudomonadati</taxon>
        <taxon>Planctomycetota</taxon>
        <taxon>Planctomycetia</taxon>
        <taxon>Pirellulales</taxon>
        <taxon>Lacipirellulaceae</taxon>
        <taxon>Botrimarina</taxon>
    </lineage>
</organism>
<dbReference type="Gene3D" id="3.40.1280.10">
    <property type="match status" value="1"/>
</dbReference>
<comment type="similarity">
    <text evidence="6">Belongs to the class IV-like SAM-binding methyltransferase superfamily. RNA methyltransferase TrmH family. TrmL subfamily.</text>
</comment>
<feature type="binding site" evidence="6 7">
    <location>
        <position position="131"/>
    </location>
    <ligand>
        <name>S-adenosyl-L-methionine</name>
        <dbReference type="ChEBI" id="CHEBI:59789"/>
    </ligand>
</feature>
<dbReference type="InterPro" id="IPR016914">
    <property type="entry name" value="TrmL"/>
</dbReference>
<keyword evidence="1 6" id="KW-0963">Cytoplasm</keyword>
<dbReference type="PANTHER" id="PTHR42971">
    <property type="entry name" value="TRNA (CYTIDINE(34)-2'-O)-METHYLTRANSFERASE"/>
    <property type="match status" value="1"/>
</dbReference>
<keyword evidence="4 6" id="KW-0949">S-adenosyl-L-methionine</keyword>
<dbReference type="HAMAP" id="MF_01885">
    <property type="entry name" value="tRNA_methyltr_TrmL"/>
    <property type="match status" value="1"/>
</dbReference>
<proteinExistence type="inferred from homology"/>
<comment type="catalytic activity">
    <reaction evidence="6">
        <text>cytidine(34) in tRNA + S-adenosyl-L-methionine = 2'-O-methylcytidine(34) in tRNA + S-adenosyl-L-homocysteine + H(+)</text>
        <dbReference type="Rhea" id="RHEA:43084"/>
        <dbReference type="Rhea" id="RHEA-COMP:10331"/>
        <dbReference type="Rhea" id="RHEA-COMP:10332"/>
        <dbReference type="ChEBI" id="CHEBI:15378"/>
        <dbReference type="ChEBI" id="CHEBI:57856"/>
        <dbReference type="ChEBI" id="CHEBI:59789"/>
        <dbReference type="ChEBI" id="CHEBI:74495"/>
        <dbReference type="ChEBI" id="CHEBI:82748"/>
        <dbReference type="EC" id="2.1.1.207"/>
    </reaction>
</comment>
<dbReference type="PIRSF" id="PIRSF029256">
    <property type="entry name" value="SpoU_TrmH_prd"/>
    <property type="match status" value="1"/>
</dbReference>
<feature type="binding site" evidence="6 7">
    <location>
        <position position="102"/>
    </location>
    <ligand>
        <name>S-adenosyl-L-methionine</name>
        <dbReference type="ChEBI" id="CHEBI:59789"/>
    </ligand>
</feature>
<dbReference type="Proteomes" id="UP000316426">
    <property type="component" value="Chromosome"/>
</dbReference>
<evidence type="ECO:0000256" key="4">
    <source>
        <dbReference type="ARBA" id="ARBA00022691"/>
    </source>
</evidence>
<dbReference type="InterPro" id="IPR029028">
    <property type="entry name" value="Alpha/beta_knot_MTases"/>
</dbReference>
<dbReference type="InterPro" id="IPR029026">
    <property type="entry name" value="tRNA_m1G_MTases_N"/>
</dbReference>
<feature type="domain" description="tRNA/rRNA methyltransferase SpoU type" evidence="8">
    <location>
        <begin position="4"/>
        <end position="141"/>
    </location>
</feature>
<dbReference type="AlphaFoldDB" id="A0A518K592"/>
<evidence type="ECO:0000259" key="8">
    <source>
        <dbReference type="Pfam" id="PF00588"/>
    </source>
</evidence>
<comment type="caution">
    <text evidence="6">Lacks conserved residue(s) required for the propagation of feature annotation.</text>
</comment>
<dbReference type="PANTHER" id="PTHR42971:SF1">
    <property type="entry name" value="TRNA (CYTIDINE(34)-2'-O)-METHYLTRANSFERASE"/>
    <property type="match status" value="1"/>
</dbReference>
<dbReference type="SUPFAM" id="SSF75217">
    <property type="entry name" value="alpha/beta knot"/>
    <property type="match status" value="1"/>
</dbReference>
<dbReference type="GO" id="GO:0005737">
    <property type="term" value="C:cytoplasm"/>
    <property type="evidence" value="ECO:0007669"/>
    <property type="project" value="UniProtKB-SubCell"/>
</dbReference>
<evidence type="ECO:0000313" key="9">
    <source>
        <dbReference type="EMBL" id="QDV72954.1"/>
    </source>
</evidence>
<evidence type="ECO:0000256" key="7">
    <source>
        <dbReference type="PIRSR" id="PIRSR029256-1"/>
    </source>
</evidence>
<dbReference type="GO" id="GO:0002130">
    <property type="term" value="P:wobble position ribose methylation"/>
    <property type="evidence" value="ECO:0007669"/>
    <property type="project" value="TreeGrafter"/>
</dbReference>
<sequence>MPPLHIVLYQPEIPYNTGSVGRTCVALGAKLWLVRPLGFQIDDRQLRRAGLDYWRRLDWEVVDDWDDLTRKLPSERLWYFTKRGDSGFYEAQFERGDALVFGSESAGLPPSLLEGAEGRRLRIPTSENVRSLNLSVSVALAGFEAFRQMGALP</sequence>
<comment type="catalytic activity">
    <reaction evidence="6">
        <text>5-carboxymethylaminomethyluridine(34) in tRNA(Leu) + S-adenosyl-L-methionine = 5-carboxymethylaminomethyl-2'-O-methyluridine(34) in tRNA(Leu) + S-adenosyl-L-homocysteine + H(+)</text>
        <dbReference type="Rhea" id="RHEA:43088"/>
        <dbReference type="Rhea" id="RHEA-COMP:10333"/>
        <dbReference type="Rhea" id="RHEA-COMP:10334"/>
        <dbReference type="ChEBI" id="CHEBI:15378"/>
        <dbReference type="ChEBI" id="CHEBI:57856"/>
        <dbReference type="ChEBI" id="CHEBI:59789"/>
        <dbReference type="ChEBI" id="CHEBI:74508"/>
        <dbReference type="ChEBI" id="CHEBI:74511"/>
        <dbReference type="EC" id="2.1.1.207"/>
    </reaction>
</comment>
<dbReference type="GO" id="GO:0141102">
    <property type="term" value="F:tRNA (5-carboxymethylaminomethyluridine(34)-2'-O)-methyltransferase activity"/>
    <property type="evidence" value="ECO:0007669"/>
    <property type="project" value="RHEA"/>
</dbReference>
<keyword evidence="10" id="KW-1185">Reference proteome</keyword>
<comment type="subcellular location">
    <subcellularLocation>
        <location evidence="6">Cytoplasm</location>
    </subcellularLocation>
</comment>
<evidence type="ECO:0000256" key="2">
    <source>
        <dbReference type="ARBA" id="ARBA00022603"/>
    </source>
</evidence>
<dbReference type="InterPro" id="IPR001537">
    <property type="entry name" value="SpoU_MeTrfase"/>
</dbReference>
<keyword evidence="5 6" id="KW-0819">tRNA processing</keyword>
<reference evidence="9 10" key="1">
    <citation type="submission" date="2019-02" db="EMBL/GenBank/DDBJ databases">
        <title>Deep-cultivation of Planctomycetes and their phenomic and genomic characterization uncovers novel biology.</title>
        <authorList>
            <person name="Wiegand S."/>
            <person name="Jogler M."/>
            <person name="Boedeker C."/>
            <person name="Pinto D."/>
            <person name="Vollmers J."/>
            <person name="Rivas-Marin E."/>
            <person name="Kohn T."/>
            <person name="Peeters S.H."/>
            <person name="Heuer A."/>
            <person name="Rast P."/>
            <person name="Oberbeckmann S."/>
            <person name="Bunk B."/>
            <person name="Jeske O."/>
            <person name="Meyerdierks A."/>
            <person name="Storesund J.E."/>
            <person name="Kallscheuer N."/>
            <person name="Luecker S."/>
            <person name="Lage O.M."/>
            <person name="Pohl T."/>
            <person name="Merkel B.J."/>
            <person name="Hornburger P."/>
            <person name="Mueller R.-W."/>
            <person name="Bruemmer F."/>
            <person name="Labrenz M."/>
            <person name="Spormann A.M."/>
            <person name="Op den Camp H."/>
            <person name="Overmann J."/>
            <person name="Amann R."/>
            <person name="Jetten M.S.M."/>
            <person name="Mascher T."/>
            <person name="Medema M.H."/>
            <person name="Devos D.P."/>
            <person name="Kaster A.-K."/>
            <person name="Ovreas L."/>
            <person name="Rohde M."/>
            <person name="Galperin M.Y."/>
            <person name="Jogler C."/>
        </authorList>
    </citation>
    <scope>NUCLEOTIDE SEQUENCE [LARGE SCALE GENOMIC DNA]</scope>
    <source>
        <strain evidence="9 10">Spa11</strain>
    </source>
</reference>
<dbReference type="GO" id="GO:0003723">
    <property type="term" value="F:RNA binding"/>
    <property type="evidence" value="ECO:0007669"/>
    <property type="project" value="InterPro"/>
</dbReference>
<feature type="binding site" evidence="6 7">
    <location>
        <position position="123"/>
    </location>
    <ligand>
        <name>S-adenosyl-L-methionine</name>
        <dbReference type="ChEBI" id="CHEBI:59789"/>
    </ligand>
</feature>
<evidence type="ECO:0000256" key="5">
    <source>
        <dbReference type="ARBA" id="ARBA00022694"/>
    </source>
</evidence>
<dbReference type="RefSeq" id="WP_145109109.1">
    <property type="nucleotide sequence ID" value="NZ_CP036349.1"/>
</dbReference>
<dbReference type="Pfam" id="PF00588">
    <property type="entry name" value="SpoU_methylase"/>
    <property type="match status" value="1"/>
</dbReference>
<dbReference type="GO" id="GO:0141098">
    <property type="term" value="F:tRNA (cytidine(34)-2'-O)-methyltransferase activity"/>
    <property type="evidence" value="ECO:0007669"/>
    <property type="project" value="RHEA"/>
</dbReference>
<dbReference type="CDD" id="cd18094">
    <property type="entry name" value="SpoU-like_TrmL"/>
    <property type="match status" value="1"/>
</dbReference>
<evidence type="ECO:0000313" key="10">
    <source>
        <dbReference type="Proteomes" id="UP000316426"/>
    </source>
</evidence>
<keyword evidence="2 6" id="KW-0489">Methyltransferase</keyword>
<keyword evidence="3 6" id="KW-0808">Transferase</keyword>
<dbReference type="EC" id="2.1.1.207" evidence="6"/>
<evidence type="ECO:0000256" key="3">
    <source>
        <dbReference type="ARBA" id="ARBA00022679"/>
    </source>
</evidence>